<protein>
    <submittedName>
        <fullName evidence="1">Uncharacterized protein</fullName>
    </submittedName>
</protein>
<comment type="caution">
    <text evidence="1">The sequence shown here is derived from an EMBL/GenBank/DDBJ whole genome shotgun (WGS) entry which is preliminary data.</text>
</comment>
<dbReference type="AlphaFoldDB" id="A0A1F6DD86"/>
<gene>
    <name evidence="1" type="ORF">A3C89_02555</name>
</gene>
<sequence length="312" mass="31910">MLEQLRGEAAAGLRGSVAGRYDVIGGAYNFTVQFLYGCGNRHSFTDISPLPPTPAPTRPPTLTLTANPTNVEYNTATTLTWSSANTTSCTASDAWSGAKSVSGSQSSAALTAASNTFTLVCNGPGGSVTKSAVVTTTPAPTVTLTASVNGDAYTGVNRTIDAGDTVRVKWDSDNADTCTSSDFATSNAADGADVDVVEPTLGTSKGYSVTCTRGSRTAFDTLTVTNRGQAPTLTPSNSVVKAGGRTVIGYDLKGNASCVLRSTDSTVNGIVVTQNGTRQTGVLTSATRYTIDCGLGKSASVVVNITGKIQEQ</sequence>
<dbReference type="Proteomes" id="UP000178794">
    <property type="component" value="Unassembled WGS sequence"/>
</dbReference>
<name>A0A1F6DD86_9BACT</name>
<dbReference type="STRING" id="1798492.A3C89_02555"/>
<evidence type="ECO:0000313" key="1">
    <source>
        <dbReference type="EMBL" id="OGG59361.1"/>
    </source>
</evidence>
<dbReference type="EMBL" id="MFLF01000016">
    <property type="protein sequence ID" value="OGG59361.1"/>
    <property type="molecule type" value="Genomic_DNA"/>
</dbReference>
<reference evidence="1 2" key="1">
    <citation type="journal article" date="2016" name="Nat. Commun.">
        <title>Thousands of microbial genomes shed light on interconnected biogeochemical processes in an aquifer system.</title>
        <authorList>
            <person name="Anantharaman K."/>
            <person name="Brown C.T."/>
            <person name="Hug L.A."/>
            <person name="Sharon I."/>
            <person name="Castelle C.J."/>
            <person name="Probst A.J."/>
            <person name="Thomas B.C."/>
            <person name="Singh A."/>
            <person name="Wilkins M.J."/>
            <person name="Karaoz U."/>
            <person name="Brodie E.L."/>
            <person name="Williams K.H."/>
            <person name="Hubbard S.S."/>
            <person name="Banfield J.F."/>
        </authorList>
    </citation>
    <scope>NUCLEOTIDE SEQUENCE [LARGE SCALE GENOMIC DNA]</scope>
</reference>
<evidence type="ECO:0000313" key="2">
    <source>
        <dbReference type="Proteomes" id="UP000178794"/>
    </source>
</evidence>
<accession>A0A1F6DD86</accession>
<proteinExistence type="predicted"/>
<organism evidence="1 2">
    <name type="scientific">Candidatus Kaiserbacteria bacterium RIFCSPHIGHO2_02_FULL_50_50</name>
    <dbReference type="NCBI Taxonomy" id="1798492"/>
    <lineage>
        <taxon>Bacteria</taxon>
        <taxon>Candidatus Kaiseribacteriota</taxon>
    </lineage>
</organism>